<dbReference type="Proteomes" id="UP000078200">
    <property type="component" value="Unassembled WGS sequence"/>
</dbReference>
<evidence type="ECO:0000313" key="1">
    <source>
        <dbReference type="EnsemblMetazoa" id="GAUT025067-PA"/>
    </source>
</evidence>
<dbReference type="VEuPathDB" id="VectorBase:GAUT025067"/>
<dbReference type="EnsemblMetazoa" id="GAUT025067-RA">
    <property type="protein sequence ID" value="GAUT025067-PA"/>
    <property type="gene ID" value="GAUT025067"/>
</dbReference>
<evidence type="ECO:0000313" key="2">
    <source>
        <dbReference type="Proteomes" id="UP000078200"/>
    </source>
</evidence>
<organism evidence="1 2">
    <name type="scientific">Glossina austeni</name>
    <name type="common">Savannah tsetse fly</name>
    <dbReference type="NCBI Taxonomy" id="7395"/>
    <lineage>
        <taxon>Eukaryota</taxon>
        <taxon>Metazoa</taxon>
        <taxon>Ecdysozoa</taxon>
        <taxon>Arthropoda</taxon>
        <taxon>Hexapoda</taxon>
        <taxon>Insecta</taxon>
        <taxon>Pterygota</taxon>
        <taxon>Neoptera</taxon>
        <taxon>Endopterygota</taxon>
        <taxon>Diptera</taxon>
        <taxon>Brachycera</taxon>
        <taxon>Muscomorpha</taxon>
        <taxon>Hippoboscoidea</taxon>
        <taxon>Glossinidae</taxon>
        <taxon>Glossina</taxon>
    </lineage>
</organism>
<accession>A0A1A9V400</accession>
<reference evidence="1" key="1">
    <citation type="submission" date="2020-05" db="UniProtKB">
        <authorList>
            <consortium name="EnsemblMetazoa"/>
        </authorList>
    </citation>
    <scope>IDENTIFICATION</scope>
    <source>
        <strain evidence="1">TTRI</strain>
    </source>
</reference>
<keyword evidence="2" id="KW-1185">Reference proteome</keyword>
<sequence length="112" mass="12549">MPVVPTIPRYPAIWCMDMHFNDNSGGDNAVVLSSSGTLLNPLYEFVKVLLPCFNAIPNCTDSFLSPEDLLTLPCMCNEAVKYYFLNFFPFTNIRSNSEDCVIGLSAKFHSRT</sequence>
<protein>
    <submittedName>
        <fullName evidence="1">Uncharacterized protein</fullName>
    </submittedName>
</protein>
<proteinExistence type="predicted"/>
<dbReference type="AlphaFoldDB" id="A0A1A9V400"/>
<name>A0A1A9V400_GLOAU</name>